<evidence type="ECO:0000313" key="2">
    <source>
        <dbReference type="EMBL" id="TFD03132.1"/>
    </source>
</evidence>
<dbReference type="Pfam" id="PF14310">
    <property type="entry name" value="Fn3-like"/>
    <property type="match status" value="1"/>
</dbReference>
<dbReference type="Gene3D" id="2.60.40.10">
    <property type="entry name" value="Immunoglobulins"/>
    <property type="match status" value="1"/>
</dbReference>
<dbReference type="Proteomes" id="UP000297851">
    <property type="component" value="Unassembled WGS sequence"/>
</dbReference>
<keyword evidence="3" id="KW-1185">Reference proteome</keyword>
<evidence type="ECO:0000259" key="1">
    <source>
        <dbReference type="SMART" id="SM01217"/>
    </source>
</evidence>
<organism evidence="2 3">
    <name type="scientific">Cryobacterium sandaracinum</name>
    <dbReference type="NCBI Taxonomy" id="1259247"/>
    <lineage>
        <taxon>Bacteria</taxon>
        <taxon>Bacillati</taxon>
        <taxon>Actinomycetota</taxon>
        <taxon>Actinomycetes</taxon>
        <taxon>Micrococcales</taxon>
        <taxon>Microbacteriaceae</taxon>
        <taxon>Cryobacterium</taxon>
    </lineage>
</organism>
<comment type="caution">
    <text evidence="2">The sequence shown here is derived from an EMBL/GenBank/DDBJ whole genome shotgun (WGS) entry which is preliminary data.</text>
</comment>
<sequence length="125" mass="13729">MRVYLGPARWGIQEGGGVRGESRRACWRIRLAREHRTPAGRQGAEPGHLRQIAPFTRVHLHAGESEAVQLALEPRSCTHWDENAAALRIVGGTYTVTVGILGAGGWTKEATFPLRRLNQPDLSPS</sequence>
<accession>A0ABY2JGP4</accession>
<dbReference type="InterPro" id="IPR013783">
    <property type="entry name" value="Ig-like_fold"/>
</dbReference>
<reference evidence="2 3" key="1">
    <citation type="submission" date="2019-03" db="EMBL/GenBank/DDBJ databases">
        <title>Genomics of glacier-inhabiting Cryobacterium strains.</title>
        <authorList>
            <person name="Liu Q."/>
            <person name="Xin Y.-H."/>
        </authorList>
    </citation>
    <scope>NUCLEOTIDE SEQUENCE [LARGE SCALE GENOMIC DNA]</scope>
    <source>
        <strain evidence="2 3">TMT2-16</strain>
    </source>
</reference>
<dbReference type="SMART" id="SM01217">
    <property type="entry name" value="Fn3_like"/>
    <property type="match status" value="1"/>
</dbReference>
<feature type="domain" description="Fibronectin type III-like" evidence="1">
    <location>
        <begin position="36"/>
        <end position="102"/>
    </location>
</feature>
<proteinExistence type="predicted"/>
<dbReference type="InterPro" id="IPR026891">
    <property type="entry name" value="Fn3-like"/>
</dbReference>
<dbReference type="EMBL" id="SOGO01000022">
    <property type="protein sequence ID" value="TFD03132.1"/>
    <property type="molecule type" value="Genomic_DNA"/>
</dbReference>
<dbReference type="RefSeq" id="WP_134373383.1">
    <property type="nucleotide sequence ID" value="NZ_SOGO01000022.1"/>
</dbReference>
<name>A0ABY2JGP4_9MICO</name>
<evidence type="ECO:0000313" key="3">
    <source>
        <dbReference type="Proteomes" id="UP000297851"/>
    </source>
</evidence>
<gene>
    <name evidence="2" type="ORF">E3T25_07310</name>
</gene>
<protein>
    <recommendedName>
        <fullName evidence="1">Fibronectin type III-like domain-containing protein</fullName>
    </recommendedName>
</protein>